<name>A0A151ITE4_9HYME</name>
<evidence type="ECO:0000313" key="3">
    <source>
        <dbReference type="Proteomes" id="UP000078492"/>
    </source>
</evidence>
<protein>
    <submittedName>
        <fullName evidence="2">Uncharacterized protein</fullName>
    </submittedName>
</protein>
<proteinExistence type="predicted"/>
<evidence type="ECO:0000313" key="2">
    <source>
        <dbReference type="EMBL" id="KYN10222.1"/>
    </source>
</evidence>
<dbReference type="PANTHER" id="PTHR22954">
    <property type="entry name" value="RETROVIRAL PROTEASE-RELATED"/>
    <property type="match status" value="1"/>
</dbReference>
<gene>
    <name evidence="2" type="ORF">ALC57_17637</name>
</gene>
<organism evidence="2 3">
    <name type="scientific">Trachymyrmex cornetzi</name>
    <dbReference type="NCBI Taxonomy" id="471704"/>
    <lineage>
        <taxon>Eukaryota</taxon>
        <taxon>Metazoa</taxon>
        <taxon>Ecdysozoa</taxon>
        <taxon>Arthropoda</taxon>
        <taxon>Hexapoda</taxon>
        <taxon>Insecta</taxon>
        <taxon>Pterygota</taxon>
        <taxon>Neoptera</taxon>
        <taxon>Endopterygota</taxon>
        <taxon>Hymenoptera</taxon>
        <taxon>Apocrita</taxon>
        <taxon>Aculeata</taxon>
        <taxon>Formicoidea</taxon>
        <taxon>Formicidae</taxon>
        <taxon>Myrmicinae</taxon>
        <taxon>Trachymyrmex</taxon>
    </lineage>
</organism>
<sequence>MQTKLELADDAESNDHGSFEEAFYTLAAKIRELTISSPPGRRSDEDSVSRSSSRGAPEPASYVRLPKLSLPSFSSKYDEWFPFRDIFNSVIHSNATLSNAQKLQYLKSSVTGEASSVISSLEISDANYDVAWSRLKERYDNERVVIQNHIRAIMDLCLSFRANGGAILTRLDNQFVKRDFYVNDLLSVESSRFGSTSGAAEAPNIYSNCNIMVYLLSNQYSYEWFHSFLVKNLSDLLMWPITEIKNKAVQLPYEDSNSWCCMPLLHSSSN</sequence>
<feature type="region of interest" description="Disordered" evidence="1">
    <location>
        <begin position="35"/>
        <end position="59"/>
    </location>
</feature>
<dbReference type="AlphaFoldDB" id="A0A151ITE4"/>
<dbReference type="EMBL" id="KQ981022">
    <property type="protein sequence ID" value="KYN10222.1"/>
    <property type="molecule type" value="Genomic_DNA"/>
</dbReference>
<dbReference type="Proteomes" id="UP000078492">
    <property type="component" value="Unassembled WGS sequence"/>
</dbReference>
<dbReference type="PANTHER" id="PTHR22954:SF3">
    <property type="entry name" value="PROTEIN CBG08539"/>
    <property type="match status" value="1"/>
</dbReference>
<evidence type="ECO:0000256" key="1">
    <source>
        <dbReference type="SAM" id="MobiDB-lite"/>
    </source>
</evidence>
<dbReference type="STRING" id="471704.A0A151ITE4"/>
<keyword evidence="3" id="KW-1185">Reference proteome</keyword>
<dbReference type="Pfam" id="PF03564">
    <property type="entry name" value="DUF1759"/>
    <property type="match status" value="1"/>
</dbReference>
<reference evidence="2 3" key="1">
    <citation type="submission" date="2015-09" db="EMBL/GenBank/DDBJ databases">
        <title>Trachymyrmex cornetzi WGS genome.</title>
        <authorList>
            <person name="Nygaard S."/>
            <person name="Hu H."/>
            <person name="Boomsma J."/>
            <person name="Zhang G."/>
        </authorList>
    </citation>
    <scope>NUCLEOTIDE SEQUENCE [LARGE SCALE GENOMIC DNA]</scope>
    <source>
        <strain evidence="2">Tcor2-1</strain>
        <tissue evidence="2">Whole body</tissue>
    </source>
</reference>
<accession>A0A151ITE4</accession>
<dbReference type="InterPro" id="IPR005312">
    <property type="entry name" value="DUF1759"/>
</dbReference>